<dbReference type="EC" id="3.6.4.13" evidence="3"/>
<evidence type="ECO:0000256" key="9">
    <source>
        <dbReference type="ARBA" id="ARBA00022884"/>
    </source>
</evidence>
<dbReference type="GO" id="GO:0005524">
    <property type="term" value="F:ATP binding"/>
    <property type="evidence" value="ECO:0007669"/>
    <property type="project" value="UniProtKB-KW"/>
</dbReference>
<dbReference type="Pfam" id="PF12874">
    <property type="entry name" value="zf-met"/>
    <property type="match status" value="2"/>
</dbReference>
<evidence type="ECO:0000256" key="8">
    <source>
        <dbReference type="ARBA" id="ARBA00022840"/>
    </source>
</evidence>
<dbReference type="InterPro" id="IPR027417">
    <property type="entry name" value="P-loop_NTPase"/>
</dbReference>
<keyword evidence="9" id="KW-0694">RNA-binding</keyword>
<dbReference type="SUPFAM" id="SSF52540">
    <property type="entry name" value="P-loop containing nucleoside triphosphate hydrolases"/>
    <property type="match status" value="1"/>
</dbReference>
<dbReference type="Gene3D" id="3.30.160.60">
    <property type="entry name" value="Classic Zinc Finger"/>
    <property type="match status" value="2"/>
</dbReference>
<dbReference type="SUPFAM" id="SSF57667">
    <property type="entry name" value="beta-beta-alpha zinc fingers"/>
    <property type="match status" value="2"/>
</dbReference>
<accession>A0A5C2RVW7</accession>
<evidence type="ECO:0000256" key="7">
    <source>
        <dbReference type="ARBA" id="ARBA00022806"/>
    </source>
</evidence>
<dbReference type="Pfam" id="PF13604">
    <property type="entry name" value="AAA_30"/>
    <property type="match status" value="1"/>
</dbReference>
<evidence type="ECO:0000256" key="2">
    <source>
        <dbReference type="ARBA" id="ARBA00005601"/>
    </source>
</evidence>
<dbReference type="InterPro" id="IPR036236">
    <property type="entry name" value="Znf_C2H2_sf"/>
</dbReference>
<dbReference type="GO" id="GO:0003723">
    <property type="term" value="F:RNA binding"/>
    <property type="evidence" value="ECO:0007669"/>
    <property type="project" value="UniProtKB-KW"/>
</dbReference>
<dbReference type="OrthoDB" id="6513042at2759"/>
<dbReference type="Gene3D" id="3.40.50.300">
    <property type="entry name" value="P-loop containing nucleotide triphosphate hydrolases"/>
    <property type="match status" value="2"/>
</dbReference>
<dbReference type="InterPro" id="IPR041679">
    <property type="entry name" value="DNA2/NAM7-like_C"/>
</dbReference>
<dbReference type="GO" id="GO:0032574">
    <property type="term" value="F:5'-3' RNA helicase activity"/>
    <property type="evidence" value="ECO:0007669"/>
    <property type="project" value="InterPro"/>
</dbReference>
<dbReference type="PANTHER" id="PTHR45418:SF1">
    <property type="entry name" value="CANCER_TESTIS ANTIGEN 55"/>
    <property type="match status" value="1"/>
</dbReference>
<dbReference type="SMART" id="SM00451">
    <property type="entry name" value="ZnF_U1"/>
    <property type="match status" value="2"/>
</dbReference>
<evidence type="ECO:0000256" key="10">
    <source>
        <dbReference type="ARBA" id="ARBA00023158"/>
    </source>
</evidence>
<feature type="domain" description="U1-type" evidence="12">
    <location>
        <begin position="62"/>
        <end position="96"/>
    </location>
</feature>
<dbReference type="GO" id="GO:0008270">
    <property type="term" value="F:zinc ion binding"/>
    <property type="evidence" value="ECO:0007669"/>
    <property type="project" value="InterPro"/>
</dbReference>
<dbReference type="CDD" id="cd18808">
    <property type="entry name" value="SF1_C_Upf1"/>
    <property type="match status" value="1"/>
</dbReference>
<comment type="similarity">
    <text evidence="2">Belongs to the DNA2/NAM7 helicase family. SDE3 subfamily.</text>
</comment>
<sequence length="992" mass="110993">MANVCPELLYTGTCHNLNCSLKHDAKFCSVCAVICAPAHVYDAHVKGRKHRTNLSATAAGSSTWLKCPICNVVVSSEVVWFQHLSGARHRTTARNHGLNPSIYPTDAELVDHHRCFICKRSIHVTEWRSHLRSQVHTGLQRAAAQRSKFEQAERDRGGIVVSHAEKGVDFGVVSRANSQKGVQVEVTLASTDPSANVSIVRADTFSTTGSGTCPFSAVIIGGPRVVAWGKSIYVRVTFLHPQRGRFFGRLELTLQDTSRRQYLITRQLRAVVGNASNYELLKAVAPYVHRRPTRWHHGGQVMEGRRPPALDAVMWVKTLEQSYIPAGLQDILKNGSTRKAIAAIRGTFLPQTLINETHERYFRVLLWLEEHRLREDLRLYDLADVQFAKEGRLYTLPVPGLAEKRPSVVIGDTIHVQSSSGKGHTHKGFVHDVRLDNIRVNFHSSFNVVGRYNVRFEYNRTPIKRQHQTLMVRSTSTQRLLFPGPQHTPLDRVVHYQEVPLSLFNGQIANNAPQLQAVKSILRMKEGAAPFIVFGPPGTGKTVTIIEAIRQILHRQPNAHILACAPSNSAADLLAQRLSALTPAELLRCNAIFRDRSSLPDDLVAYSTFKEKHFSMPPISSLVRFKIIVSTCGHASFPYNLGMPHGHFTHIFVDEAGQGTEPEVLTAAIKTLVTPSTRVILSGDPKQLGPVIRSSLARQLGLGKSYLERLMDLPLYNNEQTGRGRSYIKLVKNFRSHKAILDYPNERFYNGELEVCGSPTTINSFLGSSQLPKRTFPIIFHAISGENERESSSPSYFNIDEATEVVDYVEELLRDRSHPVRAQDIGIITPYFAQSRKIRKLLQKERIEGVKVASVEEFQGQERRVIIISTVRSSRDLLSYDAKFSLGFVSNPRRFNVAVTRAQALLIVIGDAYVLSIDPMWRGFMNYVYLRGGWRGDAPTWDTNVPVRTEGDYAAEMQEAAAAEMDALMARLTEGEDIEGEANIDQAFQEAE</sequence>
<dbReference type="Pfam" id="PF21634">
    <property type="entry name" value="MOV-10_beta-barrel"/>
    <property type="match status" value="1"/>
</dbReference>
<gene>
    <name evidence="13" type="ORF">L227DRAFT_615176</name>
</gene>
<evidence type="ECO:0000313" key="14">
    <source>
        <dbReference type="Proteomes" id="UP000313359"/>
    </source>
</evidence>
<evidence type="ECO:0000259" key="12">
    <source>
        <dbReference type="SMART" id="SM00451"/>
    </source>
</evidence>
<dbReference type="InterPro" id="IPR049080">
    <property type="entry name" value="MOV-10-like_beta-barrel"/>
</dbReference>
<dbReference type="InterPro" id="IPR013087">
    <property type="entry name" value="Znf_C2H2_type"/>
</dbReference>
<keyword evidence="6 13" id="KW-0378">Hydrolase</keyword>
<dbReference type="CDD" id="cd18038">
    <property type="entry name" value="DEXXQc_Helz-like"/>
    <property type="match status" value="1"/>
</dbReference>
<dbReference type="EMBL" id="ML122294">
    <property type="protein sequence ID" value="RPD55534.1"/>
    <property type="molecule type" value="Genomic_DNA"/>
</dbReference>
<proteinExistence type="inferred from homology"/>
<reference evidence="13" key="1">
    <citation type="journal article" date="2018" name="Genome Biol. Evol.">
        <title>Genomics and development of Lentinus tigrinus, a white-rot wood-decaying mushroom with dimorphic fruiting bodies.</title>
        <authorList>
            <person name="Wu B."/>
            <person name="Xu Z."/>
            <person name="Knudson A."/>
            <person name="Carlson A."/>
            <person name="Chen N."/>
            <person name="Kovaka S."/>
            <person name="LaButti K."/>
            <person name="Lipzen A."/>
            <person name="Pennachio C."/>
            <person name="Riley R."/>
            <person name="Schakwitz W."/>
            <person name="Umezawa K."/>
            <person name="Ohm R.A."/>
            <person name="Grigoriev I.V."/>
            <person name="Nagy L.G."/>
            <person name="Gibbons J."/>
            <person name="Hibbett D."/>
        </authorList>
    </citation>
    <scope>NUCLEOTIDE SEQUENCE [LARGE SCALE GENOMIC DNA]</scope>
    <source>
        <strain evidence="13">ALCF2SS1-6</strain>
    </source>
</reference>
<organism evidence="13 14">
    <name type="scientific">Lentinus tigrinus ALCF2SS1-6</name>
    <dbReference type="NCBI Taxonomy" id="1328759"/>
    <lineage>
        <taxon>Eukaryota</taxon>
        <taxon>Fungi</taxon>
        <taxon>Dikarya</taxon>
        <taxon>Basidiomycota</taxon>
        <taxon>Agaricomycotina</taxon>
        <taxon>Agaricomycetes</taxon>
        <taxon>Polyporales</taxon>
        <taxon>Polyporaceae</taxon>
        <taxon>Lentinus</taxon>
    </lineage>
</organism>
<evidence type="ECO:0000256" key="3">
    <source>
        <dbReference type="ARBA" id="ARBA00012552"/>
    </source>
</evidence>
<evidence type="ECO:0000256" key="1">
    <source>
        <dbReference type="ARBA" id="ARBA00004331"/>
    </source>
</evidence>
<keyword evidence="10" id="KW-0943">RNA-mediated gene silencing</keyword>
<dbReference type="GO" id="GO:0016787">
    <property type="term" value="F:hydrolase activity"/>
    <property type="evidence" value="ECO:0007669"/>
    <property type="project" value="UniProtKB-KW"/>
</dbReference>
<dbReference type="GO" id="GO:0031047">
    <property type="term" value="P:regulatory ncRNA-mediated gene silencing"/>
    <property type="evidence" value="ECO:0007669"/>
    <property type="project" value="UniProtKB-KW"/>
</dbReference>
<dbReference type="InterPro" id="IPR047187">
    <property type="entry name" value="SF1_C_Upf1"/>
</dbReference>
<dbReference type="Proteomes" id="UP000313359">
    <property type="component" value="Unassembled WGS sequence"/>
</dbReference>
<comment type="subcellular location">
    <subcellularLocation>
        <location evidence="1">Cytoplasm</location>
        <location evidence="1">Cytoplasmic ribonucleoprotein granule</location>
    </subcellularLocation>
</comment>
<evidence type="ECO:0000256" key="11">
    <source>
        <dbReference type="ARBA" id="ARBA00047984"/>
    </source>
</evidence>
<keyword evidence="8" id="KW-0067">ATP-binding</keyword>
<keyword evidence="5" id="KW-0547">Nucleotide-binding</keyword>
<evidence type="ECO:0000313" key="13">
    <source>
        <dbReference type="EMBL" id="RPD55534.1"/>
    </source>
</evidence>
<dbReference type="InterPro" id="IPR026122">
    <property type="entry name" value="MOV-10/SDE3_DEXXQ/H-box"/>
</dbReference>
<dbReference type="AlphaFoldDB" id="A0A5C2RVW7"/>
<evidence type="ECO:0000256" key="4">
    <source>
        <dbReference type="ARBA" id="ARBA00022490"/>
    </source>
</evidence>
<dbReference type="InterPro" id="IPR003604">
    <property type="entry name" value="Matrin/U1-like-C_Znf_C2H2"/>
</dbReference>
<name>A0A5C2RVW7_9APHY</name>
<feature type="domain" description="U1-type" evidence="12">
    <location>
        <begin position="23"/>
        <end position="57"/>
    </location>
</feature>
<dbReference type="FunFam" id="3.40.50.300:FF:000608">
    <property type="entry name" value="Mov10 RISC complex RNA helicase"/>
    <property type="match status" value="1"/>
</dbReference>
<keyword evidence="14" id="KW-1185">Reference proteome</keyword>
<evidence type="ECO:0000256" key="6">
    <source>
        <dbReference type="ARBA" id="ARBA00022801"/>
    </source>
</evidence>
<keyword evidence="4" id="KW-0963">Cytoplasm</keyword>
<keyword evidence="7" id="KW-0347">Helicase</keyword>
<comment type="catalytic activity">
    <reaction evidence="11">
        <text>ATP + H2O = ADP + phosphate + H(+)</text>
        <dbReference type="Rhea" id="RHEA:13065"/>
        <dbReference type="ChEBI" id="CHEBI:15377"/>
        <dbReference type="ChEBI" id="CHEBI:15378"/>
        <dbReference type="ChEBI" id="CHEBI:30616"/>
        <dbReference type="ChEBI" id="CHEBI:43474"/>
        <dbReference type="ChEBI" id="CHEBI:456216"/>
        <dbReference type="EC" id="3.6.4.13"/>
    </reaction>
</comment>
<evidence type="ECO:0000256" key="5">
    <source>
        <dbReference type="ARBA" id="ARBA00022741"/>
    </source>
</evidence>
<dbReference type="Pfam" id="PF13087">
    <property type="entry name" value="AAA_12"/>
    <property type="match status" value="1"/>
</dbReference>
<dbReference type="STRING" id="1328759.A0A5C2RVW7"/>
<dbReference type="PANTHER" id="PTHR45418">
    <property type="entry name" value="CANCER/TESTIS ANTIGEN 55"/>
    <property type="match status" value="1"/>
</dbReference>
<protein>
    <recommendedName>
        <fullName evidence="3">RNA helicase</fullName>
        <ecNumber evidence="3">3.6.4.13</ecNumber>
    </recommendedName>
</protein>
<dbReference type="GO" id="GO:0036464">
    <property type="term" value="C:cytoplasmic ribonucleoprotein granule"/>
    <property type="evidence" value="ECO:0007669"/>
    <property type="project" value="UniProtKB-SubCell"/>
</dbReference>